<accession>A0A0R1V2M7</accession>
<evidence type="ECO:0000313" key="6">
    <source>
        <dbReference type="Proteomes" id="UP000051166"/>
    </source>
</evidence>
<dbReference type="GO" id="GO:0007165">
    <property type="term" value="P:signal transduction"/>
    <property type="evidence" value="ECO:0007669"/>
    <property type="project" value="UniProtKB-KW"/>
</dbReference>
<dbReference type="SUPFAM" id="SSF55785">
    <property type="entry name" value="PYP-like sensor domain (PAS domain)"/>
    <property type="match status" value="1"/>
</dbReference>
<dbReference type="InterPro" id="IPR000700">
    <property type="entry name" value="PAS-assoc_C"/>
</dbReference>
<dbReference type="EMBL" id="AZFQ01000050">
    <property type="protein sequence ID" value="KRL97683.1"/>
    <property type="molecule type" value="Genomic_DNA"/>
</dbReference>
<organism evidence="5 6">
    <name type="scientific">Liquorilactobacillus satsumensis DSM 16230 = JCM 12392</name>
    <dbReference type="NCBI Taxonomy" id="1423801"/>
    <lineage>
        <taxon>Bacteria</taxon>
        <taxon>Bacillati</taxon>
        <taxon>Bacillota</taxon>
        <taxon>Bacilli</taxon>
        <taxon>Lactobacillales</taxon>
        <taxon>Lactobacillaceae</taxon>
        <taxon>Liquorilactobacillus</taxon>
    </lineage>
</organism>
<dbReference type="RefSeq" id="WP_054756244.1">
    <property type="nucleotide sequence ID" value="NZ_AZFQ01000050.1"/>
</dbReference>
<dbReference type="SUPFAM" id="SSF58104">
    <property type="entry name" value="Methyl-accepting chemotaxis protein (MCP) signaling domain"/>
    <property type="match status" value="1"/>
</dbReference>
<name>A0A0R1V2M7_9LACO</name>
<dbReference type="NCBIfam" id="TIGR00229">
    <property type="entry name" value="sensory_box"/>
    <property type="match status" value="1"/>
</dbReference>
<sequence>METDQIIKRAVNTAFSREMAIVIFDTNKKIIYATPLFAQTLKYSLAELKNLYHYDLCFSDFVKSENYQKFWNLLLQGHSYQDRVIRKDKNAQQVFFEANYFPVQDEKGAVIAVMKVCFDITERTKQLEASLKVVLDISEKMNKISENGQKNLGSLRNNIAQIETSSTANKKSSKFLSNRSEQTNDIVKTIHGISKQTNMLAVNASIEAARAGELGRGFAIVAKEIRKLSTQVRAEASGIQDHIGNITEQVDAILNSSEAILQVTTSTQTAMKTSADSYNTLRNTATQLQAAMNALNELFMVKND</sequence>
<comment type="caution">
    <text evidence="5">The sequence shown here is derived from an EMBL/GenBank/DDBJ whole genome shotgun (WGS) entry which is preliminary data.</text>
</comment>
<dbReference type="GeneID" id="98308562"/>
<keyword evidence="6" id="KW-1185">Reference proteome</keyword>
<dbReference type="PROSITE" id="PS50113">
    <property type="entry name" value="PAC"/>
    <property type="match status" value="1"/>
</dbReference>
<protein>
    <submittedName>
        <fullName evidence="5">Methyl-accepting chemotaxis protein</fullName>
    </submittedName>
</protein>
<dbReference type="OrthoDB" id="9765776at2"/>
<evidence type="ECO:0000256" key="1">
    <source>
        <dbReference type="ARBA" id="ARBA00023224"/>
    </source>
</evidence>
<reference evidence="5 6" key="1">
    <citation type="journal article" date="2015" name="Genome Announc.">
        <title>Expanding the biotechnology potential of lactobacilli through comparative genomics of 213 strains and associated genera.</title>
        <authorList>
            <person name="Sun Z."/>
            <person name="Harris H.M."/>
            <person name="McCann A."/>
            <person name="Guo C."/>
            <person name="Argimon S."/>
            <person name="Zhang W."/>
            <person name="Yang X."/>
            <person name="Jeffery I.B."/>
            <person name="Cooney J.C."/>
            <person name="Kagawa T.F."/>
            <person name="Liu W."/>
            <person name="Song Y."/>
            <person name="Salvetti E."/>
            <person name="Wrobel A."/>
            <person name="Rasinkangas P."/>
            <person name="Parkhill J."/>
            <person name="Rea M.C."/>
            <person name="O'Sullivan O."/>
            <person name="Ritari J."/>
            <person name="Douillard F.P."/>
            <person name="Paul Ross R."/>
            <person name="Yang R."/>
            <person name="Briner A.E."/>
            <person name="Felis G.E."/>
            <person name="de Vos W.M."/>
            <person name="Barrangou R."/>
            <person name="Klaenhammer T.R."/>
            <person name="Caufield P.W."/>
            <person name="Cui Y."/>
            <person name="Zhang H."/>
            <person name="O'Toole P.W."/>
        </authorList>
    </citation>
    <scope>NUCLEOTIDE SEQUENCE [LARGE SCALE GENOMIC DNA]</scope>
    <source>
        <strain evidence="5 6">DSM 16230</strain>
    </source>
</reference>
<dbReference type="PANTHER" id="PTHR32089">
    <property type="entry name" value="METHYL-ACCEPTING CHEMOTAXIS PROTEIN MCPB"/>
    <property type="match status" value="1"/>
</dbReference>
<feature type="domain" description="PAC" evidence="4">
    <location>
        <begin position="78"/>
        <end position="132"/>
    </location>
</feature>
<dbReference type="PANTHER" id="PTHR32089:SF112">
    <property type="entry name" value="LYSOZYME-LIKE PROTEIN-RELATED"/>
    <property type="match status" value="1"/>
</dbReference>
<proteinExistence type="predicted"/>
<dbReference type="STRING" id="1423801.FD50_GL001248"/>
<dbReference type="InterPro" id="IPR035965">
    <property type="entry name" value="PAS-like_dom_sf"/>
</dbReference>
<dbReference type="PATRIC" id="fig|1423801.4.peg.1275"/>
<feature type="domain" description="Methyl-accepting transducer" evidence="3">
    <location>
        <begin position="119"/>
        <end position="304"/>
    </location>
</feature>
<keyword evidence="1 2" id="KW-0807">Transducer</keyword>
<dbReference type="AlphaFoldDB" id="A0A0R1V2M7"/>
<dbReference type="GO" id="GO:0016020">
    <property type="term" value="C:membrane"/>
    <property type="evidence" value="ECO:0007669"/>
    <property type="project" value="InterPro"/>
</dbReference>
<dbReference type="Pfam" id="PF08448">
    <property type="entry name" value="PAS_4"/>
    <property type="match status" value="1"/>
</dbReference>
<gene>
    <name evidence="5" type="ORF">FD50_GL001248</name>
</gene>
<dbReference type="InterPro" id="IPR000014">
    <property type="entry name" value="PAS"/>
</dbReference>
<dbReference type="Pfam" id="PF00015">
    <property type="entry name" value="MCPsignal"/>
    <property type="match status" value="1"/>
</dbReference>
<dbReference type="Gene3D" id="1.10.287.950">
    <property type="entry name" value="Methyl-accepting chemotaxis protein"/>
    <property type="match status" value="1"/>
</dbReference>
<dbReference type="InterPro" id="IPR013656">
    <property type="entry name" value="PAS_4"/>
</dbReference>
<evidence type="ECO:0000313" key="5">
    <source>
        <dbReference type="EMBL" id="KRL97683.1"/>
    </source>
</evidence>
<dbReference type="InterPro" id="IPR004089">
    <property type="entry name" value="MCPsignal_dom"/>
</dbReference>
<evidence type="ECO:0000259" key="4">
    <source>
        <dbReference type="PROSITE" id="PS50113"/>
    </source>
</evidence>
<dbReference type="CDD" id="cd00130">
    <property type="entry name" value="PAS"/>
    <property type="match status" value="1"/>
</dbReference>
<dbReference type="Proteomes" id="UP000051166">
    <property type="component" value="Unassembled WGS sequence"/>
</dbReference>
<dbReference type="SMART" id="SM00283">
    <property type="entry name" value="MA"/>
    <property type="match status" value="1"/>
</dbReference>
<dbReference type="Gene3D" id="3.30.450.20">
    <property type="entry name" value="PAS domain"/>
    <property type="match status" value="1"/>
</dbReference>
<dbReference type="PROSITE" id="PS50111">
    <property type="entry name" value="CHEMOTAXIS_TRANSDUC_2"/>
    <property type="match status" value="1"/>
</dbReference>
<evidence type="ECO:0000256" key="2">
    <source>
        <dbReference type="PROSITE-ProRule" id="PRU00284"/>
    </source>
</evidence>
<evidence type="ECO:0000259" key="3">
    <source>
        <dbReference type="PROSITE" id="PS50111"/>
    </source>
</evidence>